<gene>
    <name evidence="2" type="ORF">SAMN05421512_113208</name>
</gene>
<dbReference type="PANTHER" id="PTHR30399:SF1">
    <property type="entry name" value="UTP PYROPHOSPHATASE"/>
    <property type="match status" value="1"/>
</dbReference>
<proteinExistence type="predicted"/>
<dbReference type="InterPro" id="IPR002725">
    <property type="entry name" value="YgjP-like_metallopeptidase"/>
</dbReference>
<evidence type="ECO:0000313" key="3">
    <source>
        <dbReference type="Proteomes" id="UP000219331"/>
    </source>
</evidence>
<sequence>MSTDAAQLSVGGFEVEVVRKPIKNLHLGVYPPHGRVRVAAPLEMGDEAVRLAVVTRLAWIKRQQAKFAAQPRQSERRYVSGETHFFLGQRYRLNLIKGARSGQVRVRNSKTIDLHVRDDSDLDIRERVFLDWYRRELRARARPLIERWAAEYGIATPNWGIKRMKTKWGSCNIEARRVWLNLELIKKPPQCLEYVVVHELAHFFERNHTEQFVALLDRKLPNWRIVRDELNAEPLAHDDWST</sequence>
<reference evidence="2 3" key="1">
    <citation type="submission" date="2017-08" db="EMBL/GenBank/DDBJ databases">
        <authorList>
            <person name="de Groot N.N."/>
        </authorList>
    </citation>
    <scope>NUCLEOTIDE SEQUENCE [LARGE SCALE GENOMIC DNA]</scope>
    <source>
        <strain evidence="2 3">USBA 352</strain>
    </source>
</reference>
<dbReference type="Pfam" id="PF01863">
    <property type="entry name" value="YgjP-like"/>
    <property type="match status" value="1"/>
</dbReference>
<evidence type="ECO:0000259" key="1">
    <source>
        <dbReference type="Pfam" id="PF01863"/>
    </source>
</evidence>
<name>A0A285TNK8_9HYPH</name>
<evidence type="ECO:0000313" key="2">
    <source>
        <dbReference type="EMBL" id="SOC24374.1"/>
    </source>
</evidence>
<dbReference type="CDD" id="cd07344">
    <property type="entry name" value="M48_yhfN_like"/>
    <property type="match status" value="1"/>
</dbReference>
<dbReference type="RefSeq" id="WP_097176386.1">
    <property type="nucleotide sequence ID" value="NZ_OBML01000013.1"/>
</dbReference>
<feature type="domain" description="YgjP-like metallopeptidase" evidence="1">
    <location>
        <begin position="27"/>
        <end position="232"/>
    </location>
</feature>
<dbReference type="AlphaFoldDB" id="A0A285TNK8"/>
<keyword evidence="3" id="KW-1185">Reference proteome</keyword>
<dbReference type="Proteomes" id="UP000219331">
    <property type="component" value="Unassembled WGS sequence"/>
</dbReference>
<dbReference type="OrthoDB" id="9795402at2"/>
<protein>
    <recommendedName>
        <fullName evidence="1">YgjP-like metallopeptidase domain-containing protein</fullName>
    </recommendedName>
</protein>
<organism evidence="2 3">
    <name type="scientific">Stappia indica</name>
    <dbReference type="NCBI Taxonomy" id="538381"/>
    <lineage>
        <taxon>Bacteria</taxon>
        <taxon>Pseudomonadati</taxon>
        <taxon>Pseudomonadota</taxon>
        <taxon>Alphaproteobacteria</taxon>
        <taxon>Hyphomicrobiales</taxon>
        <taxon>Stappiaceae</taxon>
        <taxon>Stappia</taxon>
    </lineage>
</organism>
<dbReference type="EMBL" id="OBML01000013">
    <property type="protein sequence ID" value="SOC24374.1"/>
    <property type="molecule type" value="Genomic_DNA"/>
</dbReference>
<dbReference type="InterPro" id="IPR053136">
    <property type="entry name" value="UTP_pyrophosphatase-like"/>
</dbReference>
<dbReference type="Gene3D" id="3.30.2010.10">
    <property type="entry name" value="Metalloproteases ('zincins'), catalytic domain"/>
    <property type="match status" value="1"/>
</dbReference>
<dbReference type="PANTHER" id="PTHR30399">
    <property type="entry name" value="UNCHARACTERIZED PROTEIN YGJP"/>
    <property type="match status" value="1"/>
</dbReference>
<accession>A0A285TNK8</accession>